<name>A0A0L6V666_9BASI</name>
<dbReference type="VEuPathDB" id="FungiDB:VP01_2516g2"/>
<gene>
    <name evidence="1" type="ORF">VP01_2516g2</name>
</gene>
<dbReference type="Proteomes" id="UP000037035">
    <property type="component" value="Unassembled WGS sequence"/>
</dbReference>
<dbReference type="EMBL" id="LAVV01007410">
    <property type="protein sequence ID" value="KNZ56027.1"/>
    <property type="molecule type" value="Genomic_DNA"/>
</dbReference>
<dbReference type="AlphaFoldDB" id="A0A0L6V666"/>
<comment type="caution">
    <text evidence="1">The sequence shown here is derived from an EMBL/GenBank/DDBJ whole genome shotgun (WGS) entry which is preliminary data.</text>
</comment>
<sequence>MFPVSAGQPFSLQEIWTDTKIVKAIPKAGPQDQHYTLLLDSVKSSASRSLNPNLSSYTVKNNLLFRGHRIVVPRNSIAKRNHPKPSQLKAGWSPWTCQDPQPRVFFSANAVASAALQGHYRPFVMRPTQHTRGGFRWTKRTRRCSKMRGKIT</sequence>
<evidence type="ECO:0000313" key="1">
    <source>
        <dbReference type="EMBL" id="KNZ56027.1"/>
    </source>
</evidence>
<protein>
    <submittedName>
        <fullName evidence="1">Uncharacterized protein</fullName>
    </submittedName>
</protein>
<proteinExistence type="predicted"/>
<organism evidence="1 2">
    <name type="scientific">Puccinia sorghi</name>
    <dbReference type="NCBI Taxonomy" id="27349"/>
    <lineage>
        <taxon>Eukaryota</taxon>
        <taxon>Fungi</taxon>
        <taxon>Dikarya</taxon>
        <taxon>Basidiomycota</taxon>
        <taxon>Pucciniomycotina</taxon>
        <taxon>Pucciniomycetes</taxon>
        <taxon>Pucciniales</taxon>
        <taxon>Pucciniaceae</taxon>
        <taxon>Puccinia</taxon>
    </lineage>
</organism>
<accession>A0A0L6V666</accession>
<evidence type="ECO:0000313" key="2">
    <source>
        <dbReference type="Proteomes" id="UP000037035"/>
    </source>
</evidence>
<keyword evidence="2" id="KW-1185">Reference proteome</keyword>
<reference evidence="1 2" key="1">
    <citation type="submission" date="2015-08" db="EMBL/GenBank/DDBJ databases">
        <title>Next Generation Sequencing and Analysis of the Genome of Puccinia sorghi L Schw, the Causal Agent of Maize Common Rust.</title>
        <authorList>
            <person name="Rochi L."/>
            <person name="Burguener G."/>
            <person name="Darino M."/>
            <person name="Turjanski A."/>
            <person name="Kreff E."/>
            <person name="Dieguez M.J."/>
            <person name="Sacco F."/>
        </authorList>
    </citation>
    <scope>NUCLEOTIDE SEQUENCE [LARGE SCALE GENOMIC DNA]</scope>
    <source>
        <strain evidence="1 2">RO10H11247</strain>
    </source>
</reference>